<sequence>MKYEIITYNNLWINHVYKLWRRNRFQWEEDQFHELCDVIAPFAPTDYHDRWLWLDDGIQGFTVKSAYVLLENMVPSTRILQPVEKFAFKRLWKCASPSKTRAFVWQLLLNRVPTKDNLLKRRMLQHDQQNCVLCGQKIETAVHLFLHCDYTAKVWYGLTTWLGFSLMIPPNIVTSFAMWTTCGNKKFEKAGMCLIWNAFMWALWKRRNDCLFNNTIVNVDEMVEQIKVLSWQWFIGRMAKGPCLLYEWKWSPIDCMGR</sequence>
<dbReference type="EMBL" id="ASHM01034045">
    <property type="protein sequence ID" value="PNX78393.1"/>
    <property type="molecule type" value="Genomic_DNA"/>
</dbReference>
<dbReference type="AlphaFoldDB" id="A0A2K3LIP3"/>
<organism evidence="2 3">
    <name type="scientific">Trifolium pratense</name>
    <name type="common">Red clover</name>
    <dbReference type="NCBI Taxonomy" id="57577"/>
    <lineage>
        <taxon>Eukaryota</taxon>
        <taxon>Viridiplantae</taxon>
        <taxon>Streptophyta</taxon>
        <taxon>Embryophyta</taxon>
        <taxon>Tracheophyta</taxon>
        <taxon>Spermatophyta</taxon>
        <taxon>Magnoliopsida</taxon>
        <taxon>eudicotyledons</taxon>
        <taxon>Gunneridae</taxon>
        <taxon>Pentapetalae</taxon>
        <taxon>rosids</taxon>
        <taxon>fabids</taxon>
        <taxon>Fabales</taxon>
        <taxon>Fabaceae</taxon>
        <taxon>Papilionoideae</taxon>
        <taxon>50 kb inversion clade</taxon>
        <taxon>NPAAA clade</taxon>
        <taxon>Hologalegina</taxon>
        <taxon>IRL clade</taxon>
        <taxon>Trifolieae</taxon>
        <taxon>Trifolium</taxon>
    </lineage>
</organism>
<dbReference type="InterPro" id="IPR026960">
    <property type="entry name" value="RVT-Znf"/>
</dbReference>
<feature type="domain" description="Reverse transcriptase zinc-binding" evidence="1">
    <location>
        <begin position="61"/>
        <end position="155"/>
    </location>
</feature>
<comment type="caution">
    <text evidence="2">The sequence shown here is derived from an EMBL/GenBank/DDBJ whole genome shotgun (WGS) entry which is preliminary data.</text>
</comment>
<evidence type="ECO:0000259" key="1">
    <source>
        <dbReference type="Pfam" id="PF13966"/>
    </source>
</evidence>
<protein>
    <submittedName>
        <fullName evidence="2">Pantothenate synthetase</fullName>
    </submittedName>
</protein>
<dbReference type="Pfam" id="PF13966">
    <property type="entry name" value="zf-RVT"/>
    <property type="match status" value="1"/>
</dbReference>
<reference evidence="2 3" key="1">
    <citation type="journal article" date="2014" name="Am. J. Bot.">
        <title>Genome assembly and annotation for red clover (Trifolium pratense; Fabaceae).</title>
        <authorList>
            <person name="Istvanek J."/>
            <person name="Jaros M."/>
            <person name="Krenek A."/>
            <person name="Repkova J."/>
        </authorList>
    </citation>
    <scope>NUCLEOTIDE SEQUENCE [LARGE SCALE GENOMIC DNA]</scope>
    <source>
        <strain evidence="3">cv. Tatra</strain>
        <tissue evidence="2">Young leaves</tissue>
    </source>
</reference>
<name>A0A2K3LIP3_TRIPR</name>
<evidence type="ECO:0000313" key="3">
    <source>
        <dbReference type="Proteomes" id="UP000236291"/>
    </source>
</evidence>
<accession>A0A2K3LIP3</accession>
<evidence type="ECO:0000313" key="2">
    <source>
        <dbReference type="EMBL" id="PNX78393.1"/>
    </source>
</evidence>
<gene>
    <name evidence="2" type="ORF">L195_g034371</name>
</gene>
<proteinExistence type="predicted"/>
<reference evidence="2 3" key="2">
    <citation type="journal article" date="2017" name="Front. Plant Sci.">
        <title>Gene Classification and Mining of Molecular Markers Useful in Red Clover (Trifolium pratense) Breeding.</title>
        <authorList>
            <person name="Istvanek J."/>
            <person name="Dluhosova J."/>
            <person name="Dluhos P."/>
            <person name="Patkova L."/>
            <person name="Nedelnik J."/>
            <person name="Repkova J."/>
        </authorList>
    </citation>
    <scope>NUCLEOTIDE SEQUENCE [LARGE SCALE GENOMIC DNA]</scope>
    <source>
        <strain evidence="3">cv. Tatra</strain>
        <tissue evidence="2">Young leaves</tissue>
    </source>
</reference>
<dbReference type="Proteomes" id="UP000236291">
    <property type="component" value="Unassembled WGS sequence"/>
</dbReference>
<dbReference type="STRING" id="57577.A0A2K3LIP3"/>